<feature type="region of interest" description="Disordered" evidence="5">
    <location>
        <begin position="197"/>
        <end position="216"/>
    </location>
</feature>
<sequence>MDSARYDRAPGGQGSAARPLVTTKILIAGGFGAGKTTLVGSVSEIRPLHTEEPLTDRGSGVDDVAGVGAKATTTVAMDFGRITLSDQLLLYLFGTPGQERFWFMWDELAAGAIGAVVLADTRRLTGSFPAIDYFERRGVPFVVAVNCFDGERTHRPRDIAIALDLDPGVPVVLCDARRRESSKEVLVALMEHVLSWPDEEEEASGGRKSDHREPAT</sequence>
<dbReference type="GO" id="GO:0016787">
    <property type="term" value="F:hydrolase activity"/>
    <property type="evidence" value="ECO:0007669"/>
    <property type="project" value="UniProtKB-KW"/>
</dbReference>
<keyword evidence="7" id="KW-1185">Reference proteome</keyword>
<keyword evidence="3" id="KW-0378">Hydrolase</keyword>
<proteinExistence type="inferred from homology"/>
<evidence type="ECO:0000256" key="4">
    <source>
        <dbReference type="ARBA" id="ARBA00023134"/>
    </source>
</evidence>
<dbReference type="Proteomes" id="UP000198420">
    <property type="component" value="Unassembled WGS sequence"/>
</dbReference>
<dbReference type="EMBL" id="FZNP01000010">
    <property type="protein sequence ID" value="SNS05141.1"/>
    <property type="molecule type" value="Genomic_DNA"/>
</dbReference>
<dbReference type="Pfam" id="PF03029">
    <property type="entry name" value="ATP_bind_1"/>
    <property type="match status" value="1"/>
</dbReference>
<feature type="compositionally biased region" description="Basic and acidic residues" evidence="5">
    <location>
        <begin position="204"/>
        <end position="216"/>
    </location>
</feature>
<dbReference type="AlphaFoldDB" id="A0A239BC64"/>
<accession>A0A239BC64</accession>
<evidence type="ECO:0008006" key="8">
    <source>
        <dbReference type="Google" id="ProtNLM"/>
    </source>
</evidence>
<dbReference type="InterPro" id="IPR052705">
    <property type="entry name" value="Gliding_Motility_GTPase"/>
</dbReference>
<comment type="similarity">
    <text evidence="1">Belongs to the GPN-loop GTPase family.</text>
</comment>
<dbReference type="GO" id="GO:0005525">
    <property type="term" value="F:GTP binding"/>
    <property type="evidence" value="ECO:0007669"/>
    <property type="project" value="UniProtKB-KW"/>
</dbReference>
<reference evidence="7" key="1">
    <citation type="submission" date="2017-06" db="EMBL/GenBank/DDBJ databases">
        <authorList>
            <person name="Varghese N."/>
            <person name="Submissions S."/>
        </authorList>
    </citation>
    <scope>NUCLEOTIDE SEQUENCE [LARGE SCALE GENOMIC DNA]</scope>
    <source>
        <strain evidence="7">DSM 44485</strain>
    </source>
</reference>
<dbReference type="PANTHER" id="PTHR42708">
    <property type="entry name" value="ATP/GTP-BINDING PROTEIN-RELATED"/>
    <property type="match status" value="1"/>
</dbReference>
<dbReference type="SUPFAM" id="SSF52540">
    <property type="entry name" value="P-loop containing nucleoside triphosphate hydrolases"/>
    <property type="match status" value="1"/>
</dbReference>
<evidence type="ECO:0000313" key="7">
    <source>
        <dbReference type="Proteomes" id="UP000198420"/>
    </source>
</evidence>
<evidence type="ECO:0000256" key="2">
    <source>
        <dbReference type="ARBA" id="ARBA00022741"/>
    </source>
</evidence>
<protein>
    <recommendedName>
        <fullName evidence="8">Signal recognition particle receptor subunit beta, a GTPase</fullName>
    </recommendedName>
</protein>
<dbReference type="InterPro" id="IPR027417">
    <property type="entry name" value="P-loop_NTPase"/>
</dbReference>
<keyword evidence="2" id="KW-0547">Nucleotide-binding</keyword>
<evidence type="ECO:0000256" key="5">
    <source>
        <dbReference type="SAM" id="MobiDB-lite"/>
    </source>
</evidence>
<evidence type="ECO:0000313" key="6">
    <source>
        <dbReference type="EMBL" id="SNS05141.1"/>
    </source>
</evidence>
<dbReference type="CDD" id="cd00882">
    <property type="entry name" value="Ras_like_GTPase"/>
    <property type="match status" value="1"/>
</dbReference>
<organism evidence="6 7">
    <name type="scientific">Actinomadura mexicana</name>
    <dbReference type="NCBI Taxonomy" id="134959"/>
    <lineage>
        <taxon>Bacteria</taxon>
        <taxon>Bacillati</taxon>
        <taxon>Actinomycetota</taxon>
        <taxon>Actinomycetes</taxon>
        <taxon>Streptosporangiales</taxon>
        <taxon>Thermomonosporaceae</taxon>
        <taxon>Actinomadura</taxon>
    </lineage>
</organism>
<dbReference type="Gene3D" id="3.40.50.300">
    <property type="entry name" value="P-loop containing nucleotide triphosphate hydrolases"/>
    <property type="match status" value="1"/>
</dbReference>
<gene>
    <name evidence="6" type="ORF">SAMN06265355_11099</name>
</gene>
<keyword evidence="4" id="KW-0342">GTP-binding</keyword>
<evidence type="ECO:0000256" key="1">
    <source>
        <dbReference type="ARBA" id="ARBA00005290"/>
    </source>
</evidence>
<dbReference type="RefSeq" id="WP_089314311.1">
    <property type="nucleotide sequence ID" value="NZ_FZNP01000010.1"/>
</dbReference>
<dbReference type="InterPro" id="IPR004130">
    <property type="entry name" value="Gpn"/>
</dbReference>
<evidence type="ECO:0000256" key="3">
    <source>
        <dbReference type="ARBA" id="ARBA00022801"/>
    </source>
</evidence>
<dbReference type="OrthoDB" id="4303541at2"/>
<name>A0A239BC64_9ACTN</name>
<dbReference type="PANTHER" id="PTHR42708:SF1">
    <property type="entry name" value="GLIDING MOTILITY PROTEIN MGLA"/>
    <property type="match status" value="1"/>
</dbReference>